<dbReference type="HOGENOM" id="CLU_2823439_0_0_9"/>
<evidence type="ECO:0000313" key="1">
    <source>
        <dbReference type="EMBL" id="EDP17558.1"/>
    </source>
</evidence>
<comment type="caution">
    <text evidence="1">The sequence shown here is derived from an EMBL/GenBank/DDBJ whole genome shotgun (WGS) entry which is preliminary data.</text>
</comment>
<name>A8RN90_ENTBW</name>
<sequence>MKDFVGRTALPELTMQRVILHLFFVICLPDFVTKVDFDWAIEEKAKKKKQDFTKIKFFTYDKGECV</sequence>
<accession>A8RN90</accession>
<reference evidence="1 2" key="1">
    <citation type="submission" date="2007-08" db="EMBL/GenBank/DDBJ databases">
        <authorList>
            <person name="Fulton L."/>
            <person name="Clifton S."/>
            <person name="Fulton B."/>
            <person name="Xu J."/>
            <person name="Minx P."/>
            <person name="Pepin K.H."/>
            <person name="Johnson M."/>
            <person name="Thiruvilangam P."/>
            <person name="Bhonagiri V."/>
            <person name="Nash W.E."/>
            <person name="Mardis E.R."/>
            <person name="Wilson R.K."/>
        </authorList>
    </citation>
    <scope>NUCLEOTIDE SEQUENCE [LARGE SCALE GENOMIC DNA]</scope>
    <source>
        <strain evidence="2">ATCC BAA-613 / DSM 15670 / CCUG 46953 / JCM 12243 / WAL 16351</strain>
    </source>
</reference>
<protein>
    <submittedName>
        <fullName evidence="1">Uncharacterized protein</fullName>
    </submittedName>
</protein>
<dbReference type="AlphaFoldDB" id="A8RN90"/>
<dbReference type="EMBL" id="ABCC02000022">
    <property type="protein sequence ID" value="EDP17558.1"/>
    <property type="molecule type" value="Genomic_DNA"/>
</dbReference>
<reference evidence="1 2" key="2">
    <citation type="submission" date="2007-09" db="EMBL/GenBank/DDBJ databases">
        <title>Draft genome sequence of Clostridium bolteae (ATCC BAA-613).</title>
        <authorList>
            <person name="Sudarsanam P."/>
            <person name="Ley R."/>
            <person name="Guruge J."/>
            <person name="Turnbaugh P.J."/>
            <person name="Mahowald M."/>
            <person name="Liep D."/>
            <person name="Gordon J."/>
        </authorList>
    </citation>
    <scope>NUCLEOTIDE SEQUENCE [LARGE SCALE GENOMIC DNA]</scope>
    <source>
        <strain evidence="2">ATCC BAA-613 / DSM 15670 / CCUG 46953 / JCM 12243 / WAL 16351</strain>
    </source>
</reference>
<dbReference type="PaxDb" id="411902-CLOBOL_02135"/>
<evidence type="ECO:0000313" key="2">
    <source>
        <dbReference type="Proteomes" id="UP000005396"/>
    </source>
</evidence>
<organism evidence="1 2">
    <name type="scientific">Enterocloster bolteae (strain ATCC BAA-613 / DSM 15670 / CCUG 46953 / JCM 12243 / WAL 16351)</name>
    <name type="common">Clostridium bolteae</name>
    <dbReference type="NCBI Taxonomy" id="411902"/>
    <lineage>
        <taxon>Bacteria</taxon>
        <taxon>Bacillati</taxon>
        <taxon>Bacillota</taxon>
        <taxon>Clostridia</taxon>
        <taxon>Lachnospirales</taxon>
        <taxon>Lachnospiraceae</taxon>
        <taxon>Enterocloster</taxon>
    </lineage>
</organism>
<gene>
    <name evidence="1" type="ORF">CLOBOL_02135</name>
</gene>
<dbReference type="Gene3D" id="3.20.80.10">
    <property type="entry name" value="Regulatory factor, effector binding domain"/>
    <property type="match status" value="1"/>
</dbReference>
<dbReference type="eggNOG" id="COG4832">
    <property type="taxonomic scope" value="Bacteria"/>
</dbReference>
<proteinExistence type="predicted"/>
<dbReference type="Proteomes" id="UP000005396">
    <property type="component" value="Unassembled WGS sequence"/>
</dbReference>
<dbReference type="InterPro" id="IPR011256">
    <property type="entry name" value="Reg_factor_effector_dom_sf"/>
</dbReference>